<keyword evidence="2" id="KW-1185">Reference proteome</keyword>
<comment type="caution">
    <text evidence="1">The sequence shown here is derived from an EMBL/GenBank/DDBJ whole genome shotgun (WGS) entry which is preliminary data.</text>
</comment>
<gene>
    <name evidence="1" type="ORF">ACFSGX_01620</name>
</gene>
<protein>
    <submittedName>
        <fullName evidence="1">Uncharacterized protein</fullName>
    </submittedName>
</protein>
<dbReference type="Proteomes" id="UP001597400">
    <property type="component" value="Unassembled WGS sequence"/>
</dbReference>
<name>A0ABW4TUL6_9SPHN</name>
<dbReference type="EMBL" id="JBHUGS010000001">
    <property type="protein sequence ID" value="MFD1949464.1"/>
    <property type="molecule type" value="Genomic_DNA"/>
</dbReference>
<organism evidence="1 2">
    <name type="scientific">Sphingomonas arantia</name>
    <dbReference type="NCBI Taxonomy" id="1460676"/>
    <lineage>
        <taxon>Bacteria</taxon>
        <taxon>Pseudomonadati</taxon>
        <taxon>Pseudomonadota</taxon>
        <taxon>Alphaproteobacteria</taxon>
        <taxon>Sphingomonadales</taxon>
        <taxon>Sphingomonadaceae</taxon>
        <taxon>Sphingomonas</taxon>
    </lineage>
</organism>
<accession>A0ABW4TUL6</accession>
<sequence length="59" mass="6757">MAAAIAPRSYEGGEAVIQALTLRRRLRIDLTQRVYARIHEPALIAACRKLIAERHHRPR</sequence>
<evidence type="ECO:0000313" key="1">
    <source>
        <dbReference type="EMBL" id="MFD1949464.1"/>
    </source>
</evidence>
<dbReference type="RefSeq" id="WP_380926980.1">
    <property type="nucleotide sequence ID" value="NZ_JBHUGS010000001.1"/>
</dbReference>
<proteinExistence type="predicted"/>
<evidence type="ECO:0000313" key="2">
    <source>
        <dbReference type="Proteomes" id="UP001597400"/>
    </source>
</evidence>
<reference evidence="2" key="1">
    <citation type="journal article" date="2019" name="Int. J. Syst. Evol. Microbiol.">
        <title>The Global Catalogue of Microorganisms (GCM) 10K type strain sequencing project: providing services to taxonomists for standard genome sequencing and annotation.</title>
        <authorList>
            <consortium name="The Broad Institute Genomics Platform"/>
            <consortium name="The Broad Institute Genome Sequencing Center for Infectious Disease"/>
            <person name="Wu L."/>
            <person name="Ma J."/>
        </authorList>
    </citation>
    <scope>NUCLEOTIDE SEQUENCE [LARGE SCALE GENOMIC DNA]</scope>
    <source>
        <strain evidence="2">CGMCC 1.12702</strain>
    </source>
</reference>